<feature type="domain" description="Chromosomal replication initiator DnaA C-terminal" evidence="13">
    <location>
        <begin position="359"/>
        <end position="428"/>
    </location>
</feature>
<evidence type="ECO:0000313" key="15">
    <source>
        <dbReference type="Proteomes" id="UP000178515"/>
    </source>
</evidence>
<dbReference type="InterPro" id="IPR001957">
    <property type="entry name" value="Chromosome_initiator_DnaA"/>
</dbReference>
<keyword evidence="4 8" id="KW-0547">Nucleotide-binding</keyword>
<evidence type="ECO:0000256" key="7">
    <source>
        <dbReference type="ARBA" id="ARBA00023125"/>
    </source>
</evidence>
<evidence type="ECO:0000256" key="5">
    <source>
        <dbReference type="ARBA" id="ARBA00022840"/>
    </source>
</evidence>
<keyword evidence="5 8" id="KW-0067">ATP-binding</keyword>
<dbReference type="Pfam" id="PF08299">
    <property type="entry name" value="Bac_DnaA_C"/>
    <property type="match status" value="1"/>
</dbReference>
<dbReference type="InterPro" id="IPR027417">
    <property type="entry name" value="P-loop_NTPase"/>
</dbReference>
<evidence type="ECO:0000259" key="13">
    <source>
        <dbReference type="SMART" id="SM00760"/>
    </source>
</evidence>
<dbReference type="GO" id="GO:0005886">
    <property type="term" value="C:plasma membrane"/>
    <property type="evidence" value="ECO:0007669"/>
    <property type="project" value="TreeGrafter"/>
</dbReference>
<dbReference type="Gene3D" id="1.10.1750.10">
    <property type="match status" value="1"/>
</dbReference>
<protein>
    <recommendedName>
        <fullName evidence="8 9">Chromosomal replication initiator protein DnaA</fullName>
    </recommendedName>
</protein>
<dbReference type="InterPro" id="IPR013159">
    <property type="entry name" value="DnaA_C"/>
</dbReference>
<dbReference type="Gene3D" id="3.40.50.300">
    <property type="entry name" value="P-loop containing nucleotide triphosphate hydrolases"/>
    <property type="match status" value="1"/>
</dbReference>
<dbReference type="SMART" id="SM00760">
    <property type="entry name" value="Bac_DnaA_C"/>
    <property type="match status" value="1"/>
</dbReference>
<comment type="similarity">
    <text evidence="1 8 11">Belongs to the DnaA family.</text>
</comment>
<dbReference type="GO" id="GO:0005737">
    <property type="term" value="C:cytoplasm"/>
    <property type="evidence" value="ECO:0007669"/>
    <property type="project" value="UniProtKB-SubCell"/>
</dbReference>
<dbReference type="InterPro" id="IPR038454">
    <property type="entry name" value="DnaA_N_sf"/>
</dbReference>
<dbReference type="GO" id="GO:0008289">
    <property type="term" value="F:lipid binding"/>
    <property type="evidence" value="ECO:0007669"/>
    <property type="project" value="UniProtKB-KW"/>
</dbReference>
<dbReference type="Proteomes" id="UP000178515">
    <property type="component" value="Unassembled WGS sequence"/>
</dbReference>
<dbReference type="GO" id="GO:0006270">
    <property type="term" value="P:DNA replication initiation"/>
    <property type="evidence" value="ECO:0007669"/>
    <property type="project" value="UniProtKB-UniRule"/>
</dbReference>
<dbReference type="HAMAP" id="MF_00377">
    <property type="entry name" value="DnaA_bact"/>
    <property type="match status" value="1"/>
</dbReference>
<comment type="caution">
    <text evidence="14">The sequence shown here is derived from an EMBL/GenBank/DDBJ whole genome shotgun (WGS) entry which is preliminary data.</text>
</comment>
<sequence>MQEQELWQSVLGDLEVQISRPNFLTWLKNSRLIDSKEGVVVVALPNNFAKEWVENKYNKLILGSLRTFNETIKRVEFIVEGSLIKIPKPKKLIPSLSLEKQLTFSELKIDPQTNLNPRYTLNSFVVGSANELAYAAGQAIIEKIGHRYNPLFVYGGTGLGKTHLIQAVGNEIKNVYKDGVRVKYVSSEKFTNDVVWAIRNKRMDDLKNNYRQLDVLIVDDIQFIGGKEKTEEEFFHIFNTLYQDNKQVVISSDRPPKAIPILEERLRSRFEGGMITDITYPDYEMRFAIIKTKLQERNCALPDEVIDIVAKKVQRNVREIEGILNKLIFYQSTYSNNFNFKAVEKIINETVDRVASNVNPNQVIKAVASFFEISPTDLIGRGRKKEIVEPRQIAIYLLRDMLKMSYPYIAEKIGKRDHTTAIYAYEKINNSIDKDPNLNQKILMIKELVYKSE</sequence>
<reference evidence="14 15" key="1">
    <citation type="journal article" date="2016" name="Nat. Commun.">
        <title>Thousands of microbial genomes shed light on interconnected biogeochemical processes in an aquifer system.</title>
        <authorList>
            <person name="Anantharaman K."/>
            <person name="Brown C.T."/>
            <person name="Hug L.A."/>
            <person name="Sharon I."/>
            <person name="Castelle C.J."/>
            <person name="Probst A.J."/>
            <person name="Thomas B.C."/>
            <person name="Singh A."/>
            <person name="Wilkins M.J."/>
            <person name="Karaoz U."/>
            <person name="Brodie E.L."/>
            <person name="Williams K.H."/>
            <person name="Hubbard S.S."/>
            <person name="Banfield J.F."/>
        </authorList>
    </citation>
    <scope>NUCLEOTIDE SEQUENCE [LARGE SCALE GENOMIC DNA]</scope>
</reference>
<evidence type="ECO:0000256" key="4">
    <source>
        <dbReference type="ARBA" id="ARBA00022741"/>
    </source>
</evidence>
<evidence type="ECO:0000256" key="10">
    <source>
        <dbReference type="RuleBase" id="RU000577"/>
    </source>
</evidence>
<evidence type="ECO:0000256" key="9">
    <source>
        <dbReference type="NCBIfam" id="TIGR00362"/>
    </source>
</evidence>
<dbReference type="InterPro" id="IPR013317">
    <property type="entry name" value="DnaA_dom"/>
</dbReference>
<proteinExistence type="inferred from homology"/>
<dbReference type="CDD" id="cd00009">
    <property type="entry name" value="AAA"/>
    <property type="match status" value="1"/>
</dbReference>
<comment type="caution">
    <text evidence="8">Lacks conserved residue(s) required for the propagation of feature annotation.</text>
</comment>
<dbReference type="Gene3D" id="3.30.300.180">
    <property type="match status" value="1"/>
</dbReference>
<dbReference type="NCBIfam" id="TIGR00362">
    <property type="entry name" value="DnaA"/>
    <property type="match status" value="1"/>
</dbReference>
<dbReference type="GO" id="GO:0006275">
    <property type="term" value="P:regulation of DNA replication"/>
    <property type="evidence" value="ECO:0007669"/>
    <property type="project" value="UniProtKB-UniRule"/>
</dbReference>
<feature type="binding site" evidence="8">
    <location>
        <position position="162"/>
    </location>
    <ligand>
        <name>ATP</name>
        <dbReference type="ChEBI" id="CHEBI:30616"/>
    </ligand>
</feature>
<dbReference type="STRING" id="1797689.A3F24_02705"/>
<comment type="subunit">
    <text evidence="8">Oligomerizes as a right-handed, spiral filament on DNA at oriC.</text>
</comment>
<feature type="binding site" evidence="8">
    <location>
        <position position="161"/>
    </location>
    <ligand>
        <name>ATP</name>
        <dbReference type="ChEBI" id="CHEBI:30616"/>
    </ligand>
</feature>
<gene>
    <name evidence="8" type="primary">dnaA</name>
    <name evidence="14" type="ORF">A3F24_02705</name>
</gene>
<evidence type="ECO:0000256" key="6">
    <source>
        <dbReference type="ARBA" id="ARBA00023121"/>
    </source>
</evidence>
<evidence type="ECO:0000256" key="2">
    <source>
        <dbReference type="ARBA" id="ARBA00022490"/>
    </source>
</evidence>
<feature type="binding site" evidence="8">
    <location>
        <position position="158"/>
    </location>
    <ligand>
        <name>ATP</name>
        <dbReference type="ChEBI" id="CHEBI:30616"/>
    </ligand>
</feature>
<dbReference type="Pfam" id="PF00308">
    <property type="entry name" value="Bac_DnaA"/>
    <property type="match status" value="1"/>
</dbReference>
<name>A0A1G1Z1T4_9BACT</name>
<dbReference type="Gene3D" id="1.10.8.60">
    <property type="match status" value="1"/>
</dbReference>
<keyword evidence="7 8" id="KW-0238">DNA-binding</keyword>
<dbReference type="FunFam" id="3.40.50.300:FF:000668">
    <property type="entry name" value="Chromosomal replication initiator protein DnaA"/>
    <property type="match status" value="1"/>
</dbReference>
<dbReference type="Pfam" id="PF11638">
    <property type="entry name" value="DnaA_N"/>
    <property type="match status" value="1"/>
</dbReference>
<keyword evidence="2 8" id="KW-0963">Cytoplasm</keyword>
<dbReference type="GO" id="GO:0003688">
    <property type="term" value="F:DNA replication origin binding"/>
    <property type="evidence" value="ECO:0007669"/>
    <property type="project" value="UniProtKB-UniRule"/>
</dbReference>
<dbReference type="InterPro" id="IPR020591">
    <property type="entry name" value="Chromosome_initiator_DnaA-like"/>
</dbReference>
<dbReference type="PANTHER" id="PTHR30050:SF2">
    <property type="entry name" value="CHROMOSOMAL REPLICATION INITIATOR PROTEIN DNAA"/>
    <property type="match status" value="1"/>
</dbReference>
<evidence type="ECO:0000256" key="8">
    <source>
        <dbReference type="HAMAP-Rule" id="MF_00377"/>
    </source>
</evidence>
<comment type="domain">
    <text evidence="8">Domain I is involved in oligomerization and binding regulators, domain II is flexibile and of varying length in different bacteria, domain III forms the AAA+ region, while domain IV binds dsDNA.</text>
</comment>
<evidence type="ECO:0000313" key="14">
    <source>
        <dbReference type="EMBL" id="OGY58582.1"/>
    </source>
</evidence>
<evidence type="ECO:0000256" key="3">
    <source>
        <dbReference type="ARBA" id="ARBA00022705"/>
    </source>
</evidence>
<dbReference type="EMBL" id="MHIX01000040">
    <property type="protein sequence ID" value="OGY58582.1"/>
    <property type="molecule type" value="Genomic_DNA"/>
</dbReference>
<keyword evidence="6 8" id="KW-0446">Lipid-binding</keyword>
<dbReference type="InterPro" id="IPR003593">
    <property type="entry name" value="AAA+_ATPase"/>
</dbReference>
<dbReference type="InterPro" id="IPR010921">
    <property type="entry name" value="Trp_repressor/repl_initiator"/>
</dbReference>
<dbReference type="PRINTS" id="PR00051">
    <property type="entry name" value="DNAA"/>
</dbReference>
<dbReference type="AlphaFoldDB" id="A0A1G1Z1T4"/>
<dbReference type="SMART" id="SM00382">
    <property type="entry name" value="AAA"/>
    <property type="match status" value="1"/>
</dbReference>
<evidence type="ECO:0000256" key="11">
    <source>
        <dbReference type="RuleBase" id="RU004227"/>
    </source>
</evidence>
<evidence type="ECO:0000259" key="12">
    <source>
        <dbReference type="SMART" id="SM00382"/>
    </source>
</evidence>
<comment type="subcellular location">
    <subcellularLocation>
        <location evidence="8">Cytoplasm</location>
    </subcellularLocation>
</comment>
<dbReference type="PANTHER" id="PTHR30050">
    <property type="entry name" value="CHROMOSOMAL REPLICATION INITIATOR PROTEIN DNAA"/>
    <property type="match status" value="1"/>
</dbReference>
<feature type="domain" description="AAA+ ATPase" evidence="12">
    <location>
        <begin position="147"/>
        <end position="279"/>
    </location>
</feature>
<comment type="function">
    <text evidence="8 10">Plays an essential role in the initiation and regulation of chromosomal replication. ATP-DnaA binds to the origin of replication (oriC) to initiate formation of the DNA replication initiation complex once per cell cycle. Binds the DnaA box (a 9 base pair repeat at the origin) and separates the double-stranded (ds)DNA. Forms a right-handed helical filament on oriC DNA; dsDNA binds to the exterior of the filament while single-stranded (ss)DNA is stabiized in the filament's interior. The ATP-DnaA-oriC complex binds and stabilizes one strand of the AT-rich DNA unwinding element (DUE), permitting loading of DNA polymerase. After initiation quickly degrades to an ADP-DnaA complex that is not apt for DNA replication. Binds acidic phospholipids.</text>
</comment>
<dbReference type="InterPro" id="IPR024633">
    <property type="entry name" value="DnaA_N_dom"/>
</dbReference>
<keyword evidence="3 8" id="KW-0235">DNA replication</keyword>
<feature type="binding site" evidence="8">
    <location>
        <position position="160"/>
    </location>
    <ligand>
        <name>ATP</name>
        <dbReference type="ChEBI" id="CHEBI:30616"/>
    </ligand>
</feature>
<dbReference type="GO" id="GO:0005524">
    <property type="term" value="F:ATP binding"/>
    <property type="evidence" value="ECO:0007669"/>
    <property type="project" value="UniProtKB-UniRule"/>
</dbReference>
<feature type="region of interest" description="Domain IV, binds dsDNA" evidence="8">
    <location>
        <begin position="332"/>
        <end position="453"/>
    </location>
</feature>
<evidence type="ECO:0000256" key="1">
    <source>
        <dbReference type="ARBA" id="ARBA00006583"/>
    </source>
</evidence>
<dbReference type="CDD" id="cd06571">
    <property type="entry name" value="Bac_DnaA_C"/>
    <property type="match status" value="1"/>
</dbReference>
<feature type="region of interest" description="Domain I, interacts with DnaA modulators" evidence="8">
    <location>
        <begin position="1"/>
        <end position="89"/>
    </location>
</feature>
<dbReference type="SUPFAM" id="SSF52540">
    <property type="entry name" value="P-loop containing nucleoside triphosphate hydrolases"/>
    <property type="match status" value="1"/>
</dbReference>
<organism evidence="14 15">
    <name type="scientific">Candidatus Colwellbacteria bacterium RIFCSPHIGHO2_12_FULL_44_17</name>
    <dbReference type="NCBI Taxonomy" id="1797689"/>
    <lineage>
        <taxon>Bacteria</taxon>
        <taxon>Candidatus Colwelliibacteriota</taxon>
    </lineage>
</organism>
<accession>A0A1G1Z1T4</accession>
<dbReference type="SUPFAM" id="SSF48295">
    <property type="entry name" value="TrpR-like"/>
    <property type="match status" value="1"/>
</dbReference>